<accession>A0A7J9V2P1</accession>
<reference evidence="1 2" key="1">
    <citation type="submission" date="2019-10" db="EMBL/GenBank/DDBJ databases">
        <title>Georgenia wutianyii sp. nov. and Georgenia yuyongxinii sp. nov. isolated from plateau pika (Ochotona curzoniae) in the Qinghai-Tibet plateau of China.</title>
        <authorList>
            <person name="Tian Z."/>
        </authorList>
    </citation>
    <scope>NUCLEOTIDE SEQUENCE [LARGE SCALE GENOMIC DNA]</scope>
    <source>
        <strain evidence="1 2">JCM 15130</strain>
    </source>
</reference>
<dbReference type="RefSeq" id="WP_152233002.1">
    <property type="nucleotide sequence ID" value="NZ_BAAAOT010000025.1"/>
</dbReference>
<dbReference type="Pfam" id="PF04328">
    <property type="entry name" value="Sel_put"/>
    <property type="match status" value="1"/>
</dbReference>
<sequence length="71" mass="8119">MTAQAPVPGAALARAVRGVRWYVTTLMGDRDYERYVAHLRRTHPGAPVPTEKEFWRQRWAEQDAHPGARCC</sequence>
<name>A0A7J9V2P1_9MICO</name>
<dbReference type="AlphaFoldDB" id="A0A7J9V2P1"/>
<dbReference type="EMBL" id="WHPD01003487">
    <property type="protein sequence ID" value="MPV90214.1"/>
    <property type="molecule type" value="Genomic_DNA"/>
</dbReference>
<comment type="caution">
    <text evidence="1">The sequence shown here is derived from an EMBL/GenBank/DDBJ whole genome shotgun (WGS) entry which is preliminary data.</text>
</comment>
<keyword evidence="2" id="KW-1185">Reference proteome</keyword>
<dbReference type="OrthoDB" id="3541280at2"/>
<evidence type="ECO:0000313" key="1">
    <source>
        <dbReference type="EMBL" id="MPV90214.1"/>
    </source>
</evidence>
<organism evidence="1 2">
    <name type="scientific">Georgenia ruanii</name>
    <dbReference type="NCBI Taxonomy" id="348442"/>
    <lineage>
        <taxon>Bacteria</taxon>
        <taxon>Bacillati</taxon>
        <taxon>Actinomycetota</taxon>
        <taxon>Actinomycetes</taxon>
        <taxon>Micrococcales</taxon>
        <taxon>Bogoriellaceae</taxon>
        <taxon>Georgenia</taxon>
    </lineage>
</organism>
<protein>
    <submittedName>
        <fullName evidence="1">Putative selenoprotein</fullName>
    </submittedName>
</protein>
<evidence type="ECO:0000313" key="2">
    <source>
        <dbReference type="Proteomes" id="UP000429644"/>
    </source>
</evidence>
<proteinExistence type="predicted"/>
<dbReference type="Proteomes" id="UP000429644">
    <property type="component" value="Unassembled WGS sequence"/>
</dbReference>
<gene>
    <name evidence="1" type="ORF">GB882_16195</name>
</gene>
<dbReference type="InterPro" id="IPR007423">
    <property type="entry name" value="Sel_put"/>
</dbReference>